<dbReference type="PANTHER" id="PTHR43802:SF1">
    <property type="entry name" value="IP11341P-RELATED"/>
    <property type="match status" value="1"/>
</dbReference>
<evidence type="ECO:0000256" key="1">
    <source>
        <dbReference type="ARBA" id="ARBA00005254"/>
    </source>
</evidence>
<protein>
    <recommendedName>
        <fullName evidence="3">Enoyl-CoA hydratase</fullName>
    </recommendedName>
</protein>
<dbReference type="InterPro" id="IPR029045">
    <property type="entry name" value="ClpP/crotonase-like_dom_sf"/>
</dbReference>
<name>A0A0F9KUP2_9ZZZZ</name>
<dbReference type="PANTHER" id="PTHR43802">
    <property type="entry name" value="ENOYL-COA HYDRATASE"/>
    <property type="match status" value="1"/>
</dbReference>
<evidence type="ECO:0000313" key="2">
    <source>
        <dbReference type="EMBL" id="KKM86049.1"/>
    </source>
</evidence>
<proteinExistence type="inferred from homology"/>
<organism evidence="2">
    <name type="scientific">marine sediment metagenome</name>
    <dbReference type="NCBI Taxonomy" id="412755"/>
    <lineage>
        <taxon>unclassified sequences</taxon>
        <taxon>metagenomes</taxon>
        <taxon>ecological metagenomes</taxon>
    </lineage>
</organism>
<dbReference type="SUPFAM" id="SSF52096">
    <property type="entry name" value="ClpP/crotonase"/>
    <property type="match status" value="1"/>
</dbReference>
<dbReference type="EMBL" id="LAZR01007317">
    <property type="protein sequence ID" value="KKM86049.1"/>
    <property type="molecule type" value="Genomic_DNA"/>
</dbReference>
<dbReference type="InterPro" id="IPR001753">
    <property type="entry name" value="Enoyl-CoA_hydra/iso"/>
</dbReference>
<gene>
    <name evidence="2" type="ORF">LCGC14_1282950</name>
</gene>
<dbReference type="Pfam" id="PF00378">
    <property type="entry name" value="ECH_1"/>
    <property type="match status" value="1"/>
</dbReference>
<accession>A0A0F9KUP2</accession>
<sequence length="263" mass="29388">MSEDVVLYKKQGNIGIITLNKPEQRNTVDLAVLKKLIENFELSAKNDDVCVIYAANGKHFTVGADLKYGYELLKDDEKLAEAIEYLESWQILTRKMLSHPGIIIVGLHGWVIGGGFEHTLACDLRIAATDTKIMLPEVGVGLFFSNASTKILPRIIGEARAKELMILGSVISAEEALRIGLINRLCKPEGLMRILKKTANIIVSKGHLALKYTKAFINENQDLSIESVLARESIAMINTGQSEELKKRLERFVKQRPYKKKPN</sequence>
<comment type="caution">
    <text evidence="2">The sequence shown here is derived from an EMBL/GenBank/DDBJ whole genome shotgun (WGS) entry which is preliminary data.</text>
</comment>
<comment type="similarity">
    <text evidence="1">Belongs to the enoyl-CoA hydratase/isomerase family.</text>
</comment>
<dbReference type="AlphaFoldDB" id="A0A0F9KUP2"/>
<dbReference type="CDD" id="cd06558">
    <property type="entry name" value="crotonase-like"/>
    <property type="match status" value="1"/>
</dbReference>
<dbReference type="Gene3D" id="3.90.226.10">
    <property type="entry name" value="2-enoyl-CoA Hydratase, Chain A, domain 1"/>
    <property type="match status" value="1"/>
</dbReference>
<reference evidence="2" key="1">
    <citation type="journal article" date="2015" name="Nature">
        <title>Complex archaea that bridge the gap between prokaryotes and eukaryotes.</title>
        <authorList>
            <person name="Spang A."/>
            <person name="Saw J.H."/>
            <person name="Jorgensen S.L."/>
            <person name="Zaremba-Niedzwiedzka K."/>
            <person name="Martijn J."/>
            <person name="Lind A.E."/>
            <person name="van Eijk R."/>
            <person name="Schleper C."/>
            <person name="Guy L."/>
            <person name="Ettema T.J."/>
        </authorList>
    </citation>
    <scope>NUCLEOTIDE SEQUENCE</scope>
</reference>
<evidence type="ECO:0008006" key="3">
    <source>
        <dbReference type="Google" id="ProtNLM"/>
    </source>
</evidence>